<name>A0A4C2A541_EUMVA</name>
<dbReference type="AlphaFoldDB" id="A0A4C2A541"/>
<evidence type="ECO:0000313" key="4">
    <source>
        <dbReference type="Proteomes" id="UP000299102"/>
    </source>
</evidence>
<gene>
    <name evidence="3" type="ORF">EVAR_87935_1</name>
</gene>
<dbReference type="PANTHER" id="PTHR45999:SF4">
    <property type="entry name" value="UNC-13-4A, ISOFORM B"/>
    <property type="match status" value="1"/>
</dbReference>
<comment type="caution">
    <text evidence="3">The sequence shown here is derived from an EMBL/GenBank/DDBJ whole genome shotgun (WGS) entry which is preliminary data.</text>
</comment>
<dbReference type="OrthoDB" id="7976202at2759"/>
<keyword evidence="1" id="KW-0268">Exocytosis</keyword>
<protein>
    <submittedName>
        <fullName evidence="3">Uncharacterized protein</fullName>
    </submittedName>
</protein>
<dbReference type="InterPro" id="IPR052095">
    <property type="entry name" value="UNC-13_domain"/>
</dbReference>
<dbReference type="GO" id="GO:0099503">
    <property type="term" value="C:secretory vesicle"/>
    <property type="evidence" value="ECO:0007669"/>
    <property type="project" value="TreeGrafter"/>
</dbReference>
<accession>A0A4C2A541</accession>
<dbReference type="Proteomes" id="UP000299102">
    <property type="component" value="Unassembled WGS sequence"/>
</dbReference>
<dbReference type="GO" id="GO:0006887">
    <property type="term" value="P:exocytosis"/>
    <property type="evidence" value="ECO:0007669"/>
    <property type="project" value="UniProtKB-KW"/>
</dbReference>
<dbReference type="PANTHER" id="PTHR45999">
    <property type="entry name" value="UNC-13-4A, ISOFORM B"/>
    <property type="match status" value="1"/>
</dbReference>
<keyword evidence="4" id="KW-1185">Reference proteome</keyword>
<dbReference type="EMBL" id="BGZK01002684">
    <property type="protein sequence ID" value="GBP95806.1"/>
    <property type="molecule type" value="Genomic_DNA"/>
</dbReference>
<evidence type="ECO:0000313" key="3">
    <source>
        <dbReference type="EMBL" id="GBP95806.1"/>
    </source>
</evidence>
<reference evidence="3 4" key="1">
    <citation type="journal article" date="2019" name="Commun. Biol.">
        <title>The bagworm genome reveals a unique fibroin gene that provides high tensile strength.</title>
        <authorList>
            <person name="Kono N."/>
            <person name="Nakamura H."/>
            <person name="Ohtoshi R."/>
            <person name="Tomita M."/>
            <person name="Numata K."/>
            <person name="Arakawa K."/>
        </authorList>
    </citation>
    <scope>NUCLEOTIDE SEQUENCE [LARGE SCALE GENOMIC DNA]</scope>
</reference>
<feature type="compositionally biased region" description="Basic and acidic residues" evidence="2">
    <location>
        <begin position="9"/>
        <end position="23"/>
    </location>
</feature>
<organism evidence="3 4">
    <name type="scientific">Eumeta variegata</name>
    <name type="common">Bagworm moth</name>
    <name type="synonym">Eumeta japonica</name>
    <dbReference type="NCBI Taxonomy" id="151549"/>
    <lineage>
        <taxon>Eukaryota</taxon>
        <taxon>Metazoa</taxon>
        <taxon>Ecdysozoa</taxon>
        <taxon>Arthropoda</taxon>
        <taxon>Hexapoda</taxon>
        <taxon>Insecta</taxon>
        <taxon>Pterygota</taxon>
        <taxon>Neoptera</taxon>
        <taxon>Endopterygota</taxon>
        <taxon>Lepidoptera</taxon>
        <taxon>Glossata</taxon>
        <taxon>Ditrysia</taxon>
        <taxon>Tineoidea</taxon>
        <taxon>Psychidae</taxon>
        <taxon>Oiketicinae</taxon>
        <taxon>Eumeta</taxon>
    </lineage>
</organism>
<evidence type="ECO:0000256" key="2">
    <source>
        <dbReference type="SAM" id="MobiDB-lite"/>
    </source>
</evidence>
<proteinExistence type="predicted"/>
<evidence type="ECO:0000256" key="1">
    <source>
        <dbReference type="ARBA" id="ARBA00022483"/>
    </source>
</evidence>
<sequence length="391" mass="44108">MLHVSSTLENRDDHRSLTKEHLSTSELRGCANTRGYSESFWRTRWSTRRAEAGGREGLGRGRGAGAAQTLLHQHAVQGDMSALQAALARFAAACRLNSEAPLDPNVNSIKVYSSQAARSARPFAAVPGRRGRRALSQLSAGRNSYLHKLPSKYIFHLGPLNGAGSSDQTELSKSKEAFDYFALLIIVIEQIDCDRQTHQRSDKGSVYFMWRYMYKLLIELERAWCASEGAACEAGGATATRDEERWLADCFGELADRSLHHLRLHRDLYPVLHKQSLNKLEYLLRCLNQLSQMKAFWRCCPFNKEIRQDTESERGEDLVNLITLVQIDLQQGLTYYHPLFETAAPPFLCPSGINSQLTMRRRRTSALSRDAPDRGSRQMFFAGAGYELFSL</sequence>
<feature type="region of interest" description="Disordered" evidence="2">
    <location>
        <begin position="1"/>
        <end position="24"/>
    </location>
</feature>